<dbReference type="Proteomes" id="UP000007817">
    <property type="component" value="Segment"/>
</dbReference>
<organism evidence="2 3">
    <name type="scientific">Burkholderia phage DC1</name>
    <dbReference type="NCBI Taxonomy" id="2881398"/>
    <lineage>
        <taxon>Viruses</taxon>
        <taxon>Duplodnaviria</taxon>
        <taxon>Heunggongvirae</taxon>
        <taxon>Uroviricota</taxon>
        <taxon>Caudoviricetes</taxon>
        <taxon>Lessievirus</taxon>
        <taxon>Lessievirus DC1</taxon>
    </lineage>
</organism>
<reference evidence="2 3" key="1">
    <citation type="journal article" date="2012" name="Appl. Environ. Microbiol.">
        <title>Characterization of DC1, a broad-host-range Bcep22-like podovirus.</title>
        <authorList>
            <person name="Lynch K.H."/>
            <person name="Stothard P."/>
            <person name="Dennis J.J."/>
        </authorList>
    </citation>
    <scope>NUCLEOTIDE SEQUENCE [LARGE SCALE GENOMIC DNA]</scope>
</reference>
<feature type="domain" description="DUF4031" evidence="1">
    <location>
        <begin position="17"/>
        <end position="89"/>
    </location>
</feature>
<keyword evidence="3" id="KW-1185">Reference proteome</keyword>
<protein>
    <recommendedName>
        <fullName evidence="1">DUF4031 domain-containing protein</fullName>
    </recommendedName>
</protein>
<dbReference type="KEGG" id="vg:13455406"/>
<dbReference type="EMBL" id="JN662425">
    <property type="protein sequence ID" value="AEZ50855.1"/>
    <property type="molecule type" value="Genomic_DNA"/>
</dbReference>
<dbReference type="RefSeq" id="YP_006589967.1">
    <property type="nucleotide sequence ID" value="NC_018452.1"/>
</dbReference>
<name>I6NVN0_9CAUD</name>
<proteinExistence type="predicted"/>
<sequence length="119" mass="13538">MTVYVDDMYLYPIGEYKAPFSGRTMKMSHMIADTHEELVEMARAIGLNPRHIQKRDTHGEHFDICLSYRKRAIAAGAVQITMRQCSAMCIRRRVAGELGQPEDAEAWREAHAAMRRAAA</sequence>
<dbReference type="InterPro" id="IPR025109">
    <property type="entry name" value="DUF4031"/>
</dbReference>
<gene>
    <name evidence="2" type="ORF">DC1_00037</name>
</gene>
<evidence type="ECO:0000313" key="2">
    <source>
        <dbReference type="EMBL" id="AEZ50855.1"/>
    </source>
</evidence>
<evidence type="ECO:0000313" key="3">
    <source>
        <dbReference type="Proteomes" id="UP000007817"/>
    </source>
</evidence>
<dbReference type="GeneID" id="13455406"/>
<dbReference type="Pfam" id="PF13223">
    <property type="entry name" value="DUF4031"/>
    <property type="match status" value="1"/>
</dbReference>
<dbReference type="OrthoDB" id="24580at10239"/>
<accession>I6NVN0</accession>
<evidence type="ECO:0000259" key="1">
    <source>
        <dbReference type="Pfam" id="PF13223"/>
    </source>
</evidence>